<evidence type="ECO:0000259" key="4">
    <source>
        <dbReference type="Pfam" id="PF08241"/>
    </source>
</evidence>
<evidence type="ECO:0000313" key="5">
    <source>
        <dbReference type="EMBL" id="NYI40054.1"/>
    </source>
</evidence>
<dbReference type="SUPFAM" id="SSF53335">
    <property type="entry name" value="S-adenosyl-L-methionine-dependent methyltransferases"/>
    <property type="match status" value="1"/>
</dbReference>
<feature type="domain" description="Methyltransferase type 11" evidence="4">
    <location>
        <begin position="33"/>
        <end position="122"/>
    </location>
</feature>
<accession>A0A7Y9Z797</accession>
<dbReference type="PANTHER" id="PTHR43464">
    <property type="entry name" value="METHYLTRANSFERASE"/>
    <property type="match status" value="1"/>
</dbReference>
<dbReference type="Proteomes" id="UP000547973">
    <property type="component" value="Unassembled WGS sequence"/>
</dbReference>
<dbReference type="AlphaFoldDB" id="A0A7Y9Z797"/>
<dbReference type="GO" id="GO:0032259">
    <property type="term" value="P:methylation"/>
    <property type="evidence" value="ECO:0007669"/>
    <property type="project" value="UniProtKB-KW"/>
</dbReference>
<dbReference type="InterPro" id="IPR029063">
    <property type="entry name" value="SAM-dependent_MTases_sf"/>
</dbReference>
<protein>
    <submittedName>
        <fullName evidence="5">2-polyprenyl-3-methyl-5-hydroxy-6-metoxy-1, 4-benzoquinol methylase</fullName>
    </submittedName>
</protein>
<evidence type="ECO:0000256" key="3">
    <source>
        <dbReference type="ARBA" id="ARBA00022691"/>
    </source>
</evidence>
<gene>
    <name evidence="5" type="ORF">BKA03_000173</name>
</gene>
<dbReference type="OrthoDB" id="6064711at2"/>
<evidence type="ECO:0000256" key="2">
    <source>
        <dbReference type="ARBA" id="ARBA00022679"/>
    </source>
</evidence>
<keyword evidence="3" id="KW-0949">S-adenosyl-L-methionine</keyword>
<organism evidence="5 6">
    <name type="scientific">Demequina lutea</name>
    <dbReference type="NCBI Taxonomy" id="431489"/>
    <lineage>
        <taxon>Bacteria</taxon>
        <taxon>Bacillati</taxon>
        <taxon>Actinomycetota</taxon>
        <taxon>Actinomycetes</taxon>
        <taxon>Micrococcales</taxon>
        <taxon>Demequinaceae</taxon>
        <taxon>Demequina</taxon>
    </lineage>
</organism>
<dbReference type="EMBL" id="JACBZO010000001">
    <property type="protein sequence ID" value="NYI40054.1"/>
    <property type="molecule type" value="Genomic_DNA"/>
</dbReference>
<sequence>MSTDIPDRKRFNNTIKYQRELFAALPEGARTALDLGCGEGLAARTLAAAGLSVVGVDADAPSIDRARAQDTQGITYIVGDVLTTEIEPADVVYSGVMLHHIDLREGLERFRSLVAPGGVLLIVGTARNTWRDLPREFAASVIDKAFALVKGVWRHGSPEVWPPPHTYREVERAAAELLPGSEYKQQMLWRYTIRWDAPPAS</sequence>
<dbReference type="PANTHER" id="PTHR43464:SF19">
    <property type="entry name" value="UBIQUINONE BIOSYNTHESIS O-METHYLTRANSFERASE, MITOCHONDRIAL"/>
    <property type="match status" value="1"/>
</dbReference>
<dbReference type="Gene3D" id="3.40.50.150">
    <property type="entry name" value="Vaccinia Virus protein VP39"/>
    <property type="match status" value="1"/>
</dbReference>
<dbReference type="Pfam" id="PF08241">
    <property type="entry name" value="Methyltransf_11"/>
    <property type="match status" value="1"/>
</dbReference>
<dbReference type="GO" id="GO:0008757">
    <property type="term" value="F:S-adenosylmethionine-dependent methyltransferase activity"/>
    <property type="evidence" value="ECO:0007669"/>
    <property type="project" value="InterPro"/>
</dbReference>
<keyword evidence="6" id="KW-1185">Reference proteome</keyword>
<keyword evidence="1 5" id="KW-0489">Methyltransferase</keyword>
<dbReference type="InterPro" id="IPR013216">
    <property type="entry name" value="Methyltransf_11"/>
</dbReference>
<dbReference type="RefSeq" id="WP_062075403.1">
    <property type="nucleotide sequence ID" value="NZ_BBRC01000008.1"/>
</dbReference>
<reference evidence="5 6" key="1">
    <citation type="submission" date="2020-07" db="EMBL/GenBank/DDBJ databases">
        <title>Sequencing the genomes of 1000 actinobacteria strains.</title>
        <authorList>
            <person name="Klenk H.-P."/>
        </authorList>
    </citation>
    <scope>NUCLEOTIDE SEQUENCE [LARGE SCALE GENOMIC DNA]</scope>
    <source>
        <strain evidence="5 6">DSM 19970</strain>
    </source>
</reference>
<evidence type="ECO:0000313" key="6">
    <source>
        <dbReference type="Proteomes" id="UP000547973"/>
    </source>
</evidence>
<name>A0A7Y9Z797_9MICO</name>
<evidence type="ECO:0000256" key="1">
    <source>
        <dbReference type="ARBA" id="ARBA00022603"/>
    </source>
</evidence>
<comment type="caution">
    <text evidence="5">The sequence shown here is derived from an EMBL/GenBank/DDBJ whole genome shotgun (WGS) entry which is preliminary data.</text>
</comment>
<dbReference type="CDD" id="cd02440">
    <property type="entry name" value="AdoMet_MTases"/>
    <property type="match status" value="1"/>
</dbReference>
<proteinExistence type="predicted"/>
<keyword evidence="2" id="KW-0808">Transferase</keyword>